<sequence>MIEYGPVFISLLTILTSLIGVVIFYYVIKLAVKNGINESKLGKFKNQDE</sequence>
<keyword evidence="3" id="KW-1185">Reference proteome</keyword>
<feature type="transmembrane region" description="Helical" evidence="1">
    <location>
        <begin position="6"/>
        <end position="28"/>
    </location>
</feature>
<comment type="caution">
    <text evidence="2">The sequence shown here is derived from an EMBL/GenBank/DDBJ whole genome shotgun (WGS) entry which is preliminary data.</text>
</comment>
<proteinExistence type="predicted"/>
<dbReference type="Proteomes" id="UP001228504">
    <property type="component" value="Unassembled WGS sequence"/>
</dbReference>
<keyword evidence="1" id="KW-0472">Membrane</keyword>
<keyword evidence="1" id="KW-1133">Transmembrane helix</keyword>
<name>A0ABT9UPR7_9FIRM</name>
<dbReference type="RefSeq" id="WP_307482926.1">
    <property type="nucleotide sequence ID" value="NZ_JAUSUF010000001.1"/>
</dbReference>
<reference evidence="2 3" key="1">
    <citation type="submission" date="2023-07" db="EMBL/GenBank/DDBJ databases">
        <title>Genomic Encyclopedia of Type Strains, Phase IV (KMG-IV): sequencing the most valuable type-strain genomes for metagenomic binning, comparative biology and taxonomic classification.</title>
        <authorList>
            <person name="Goeker M."/>
        </authorList>
    </citation>
    <scope>NUCLEOTIDE SEQUENCE [LARGE SCALE GENOMIC DNA]</scope>
    <source>
        <strain evidence="2 3">DSM 20694</strain>
    </source>
</reference>
<evidence type="ECO:0000256" key="1">
    <source>
        <dbReference type="SAM" id="Phobius"/>
    </source>
</evidence>
<accession>A0ABT9UPR7</accession>
<evidence type="ECO:0000313" key="3">
    <source>
        <dbReference type="Proteomes" id="UP001228504"/>
    </source>
</evidence>
<dbReference type="EMBL" id="JAUSUF010000001">
    <property type="protein sequence ID" value="MDQ0148647.1"/>
    <property type="molecule type" value="Genomic_DNA"/>
</dbReference>
<organism evidence="2 3">
    <name type="scientific">Eubacterium multiforme</name>
    <dbReference type="NCBI Taxonomy" id="83339"/>
    <lineage>
        <taxon>Bacteria</taxon>
        <taxon>Bacillati</taxon>
        <taxon>Bacillota</taxon>
        <taxon>Clostridia</taxon>
        <taxon>Eubacteriales</taxon>
        <taxon>Eubacteriaceae</taxon>
        <taxon>Eubacterium</taxon>
    </lineage>
</organism>
<protein>
    <submittedName>
        <fullName evidence="2">Membrane protein YdjX (TVP38/TMEM64 family)</fullName>
    </submittedName>
</protein>
<gene>
    <name evidence="2" type="ORF">J2S18_000564</name>
</gene>
<evidence type="ECO:0000313" key="2">
    <source>
        <dbReference type="EMBL" id="MDQ0148647.1"/>
    </source>
</evidence>
<keyword evidence="1" id="KW-0812">Transmembrane</keyword>